<evidence type="ECO:0000256" key="1">
    <source>
        <dbReference type="ARBA" id="ARBA00022729"/>
    </source>
</evidence>
<name>A0ABD6CGC4_9EURY</name>
<dbReference type="PROSITE" id="PS51257">
    <property type="entry name" value="PROKAR_LIPOPROTEIN"/>
    <property type="match status" value="1"/>
</dbReference>
<dbReference type="InterPro" id="IPR028081">
    <property type="entry name" value="Leu-bd"/>
</dbReference>
<dbReference type="InterPro" id="IPR051010">
    <property type="entry name" value="BCAA_transport"/>
</dbReference>
<dbReference type="Pfam" id="PF13458">
    <property type="entry name" value="Peripla_BP_6"/>
    <property type="match status" value="1"/>
</dbReference>
<organism evidence="3 4">
    <name type="scientific">Halorientalis brevis</name>
    <dbReference type="NCBI Taxonomy" id="1126241"/>
    <lineage>
        <taxon>Archaea</taxon>
        <taxon>Methanobacteriati</taxon>
        <taxon>Methanobacteriota</taxon>
        <taxon>Stenosarchaea group</taxon>
        <taxon>Halobacteria</taxon>
        <taxon>Halobacteriales</taxon>
        <taxon>Haloarculaceae</taxon>
        <taxon>Halorientalis</taxon>
    </lineage>
</organism>
<dbReference type="EMBL" id="JBHUDJ010000014">
    <property type="protein sequence ID" value="MFD1588655.1"/>
    <property type="molecule type" value="Genomic_DNA"/>
</dbReference>
<dbReference type="Proteomes" id="UP001597119">
    <property type="component" value="Unassembled WGS sequence"/>
</dbReference>
<dbReference type="CDD" id="cd06345">
    <property type="entry name" value="PBP1_ABC_ligand_binding-like"/>
    <property type="match status" value="1"/>
</dbReference>
<keyword evidence="4" id="KW-1185">Reference proteome</keyword>
<protein>
    <submittedName>
        <fullName evidence="3">ABC transporter substrate-binding protein</fullName>
    </submittedName>
</protein>
<evidence type="ECO:0000259" key="2">
    <source>
        <dbReference type="Pfam" id="PF13458"/>
    </source>
</evidence>
<evidence type="ECO:0000313" key="4">
    <source>
        <dbReference type="Proteomes" id="UP001597119"/>
    </source>
</evidence>
<dbReference type="AlphaFoldDB" id="A0ABD6CGC4"/>
<sequence>MSKDRNIPVERRSFLQATGATVTAAGLAGCRGSNETSKFQIGALAPMDSSTGRSIKNAANLAAMELNENGGINGKDVEIVAKDTKGDSATGKTAYQDLVLDNQVNLTVGVYVSEVLMAILDDLADTETVHLTTGAATPRVSTKVGDEYDKFKYHFRTGPLNAIQLGQNLADFSLAKFADMGWNNVYMLLEDYEWTKAIEKVVGQTLQQSDFNLVGKERFPADTNNYGTLYNKVEERDADAAFVAMAHTGGTAISSWARDRRPFGFGGVHVPSQLPAFYEKSKKTAAYTVTQNVATPQSELTKHTQPFIEAYKDNFNGLPVYTGYITYDAVKQYAQTVSNMDGDPSNSDKVVEALEESSYKGTIGTIEYHGKGHEHAHDVIYSKDKVNPVIQQWQPNEDGGGTQEVIYPPEYATSEYKPPRWI</sequence>
<dbReference type="InterPro" id="IPR006311">
    <property type="entry name" value="TAT_signal"/>
</dbReference>
<dbReference type="PROSITE" id="PS51318">
    <property type="entry name" value="TAT"/>
    <property type="match status" value="1"/>
</dbReference>
<dbReference type="PANTHER" id="PTHR30483">
    <property type="entry name" value="LEUCINE-SPECIFIC-BINDING PROTEIN"/>
    <property type="match status" value="1"/>
</dbReference>
<keyword evidence="1" id="KW-0732">Signal</keyword>
<dbReference type="NCBIfam" id="TIGR01409">
    <property type="entry name" value="TAT_signal_seq"/>
    <property type="match status" value="1"/>
</dbReference>
<comment type="caution">
    <text evidence="3">The sequence shown here is derived from an EMBL/GenBank/DDBJ whole genome shotgun (WGS) entry which is preliminary data.</text>
</comment>
<feature type="domain" description="Leucine-binding protein" evidence="2">
    <location>
        <begin position="40"/>
        <end position="379"/>
    </location>
</feature>
<dbReference type="PANTHER" id="PTHR30483:SF6">
    <property type="entry name" value="PERIPLASMIC BINDING PROTEIN OF ABC TRANSPORTER FOR NATURAL AMINO ACIDS"/>
    <property type="match status" value="1"/>
</dbReference>
<accession>A0ABD6CGC4</accession>
<reference evidence="3 4" key="1">
    <citation type="journal article" date="2019" name="Int. J. Syst. Evol. Microbiol.">
        <title>The Global Catalogue of Microorganisms (GCM) 10K type strain sequencing project: providing services to taxonomists for standard genome sequencing and annotation.</title>
        <authorList>
            <consortium name="The Broad Institute Genomics Platform"/>
            <consortium name="The Broad Institute Genome Sequencing Center for Infectious Disease"/>
            <person name="Wu L."/>
            <person name="Ma J."/>
        </authorList>
    </citation>
    <scope>NUCLEOTIDE SEQUENCE [LARGE SCALE GENOMIC DNA]</scope>
    <source>
        <strain evidence="3 4">CGMCC 1.12125</strain>
    </source>
</reference>
<dbReference type="InterPro" id="IPR028082">
    <property type="entry name" value="Peripla_BP_I"/>
</dbReference>
<evidence type="ECO:0000313" key="3">
    <source>
        <dbReference type="EMBL" id="MFD1588655.1"/>
    </source>
</evidence>
<proteinExistence type="predicted"/>
<gene>
    <name evidence="3" type="ORF">ACFR9U_16880</name>
</gene>
<dbReference type="InterPro" id="IPR019546">
    <property type="entry name" value="TAT_signal_bac_arc"/>
</dbReference>
<dbReference type="Gene3D" id="3.40.50.2300">
    <property type="match status" value="2"/>
</dbReference>
<dbReference type="RefSeq" id="WP_247378312.1">
    <property type="nucleotide sequence ID" value="NZ_JALLGV010000005.1"/>
</dbReference>
<dbReference type="SUPFAM" id="SSF53822">
    <property type="entry name" value="Periplasmic binding protein-like I"/>
    <property type="match status" value="1"/>
</dbReference>